<name>A0A9N9HCI9_9GLOM</name>
<gene>
    <name evidence="1" type="ORF">AMORRO_LOCUS10511</name>
</gene>
<sequence>SMCQYIAGSKPERGAEQVNDILKNFILISVRDLVGSSMIQSITAAMLIFLRRNGIVLSSGVIGCLTDP</sequence>
<organism evidence="1 2">
    <name type="scientific">Acaulospora morrowiae</name>
    <dbReference type="NCBI Taxonomy" id="94023"/>
    <lineage>
        <taxon>Eukaryota</taxon>
        <taxon>Fungi</taxon>
        <taxon>Fungi incertae sedis</taxon>
        <taxon>Mucoromycota</taxon>
        <taxon>Glomeromycotina</taxon>
        <taxon>Glomeromycetes</taxon>
        <taxon>Diversisporales</taxon>
        <taxon>Acaulosporaceae</taxon>
        <taxon>Acaulospora</taxon>
    </lineage>
</organism>
<dbReference type="Proteomes" id="UP000789342">
    <property type="component" value="Unassembled WGS sequence"/>
</dbReference>
<dbReference type="EMBL" id="CAJVPV010011693">
    <property type="protein sequence ID" value="CAG8663553.1"/>
    <property type="molecule type" value="Genomic_DNA"/>
</dbReference>
<evidence type="ECO:0000313" key="2">
    <source>
        <dbReference type="Proteomes" id="UP000789342"/>
    </source>
</evidence>
<keyword evidence="2" id="KW-1185">Reference proteome</keyword>
<feature type="non-terminal residue" evidence="1">
    <location>
        <position position="68"/>
    </location>
</feature>
<dbReference type="AlphaFoldDB" id="A0A9N9HCI9"/>
<reference evidence="1" key="1">
    <citation type="submission" date="2021-06" db="EMBL/GenBank/DDBJ databases">
        <authorList>
            <person name="Kallberg Y."/>
            <person name="Tangrot J."/>
            <person name="Rosling A."/>
        </authorList>
    </citation>
    <scope>NUCLEOTIDE SEQUENCE</scope>
    <source>
        <strain evidence="1">CL551</strain>
    </source>
</reference>
<comment type="caution">
    <text evidence="1">The sequence shown here is derived from an EMBL/GenBank/DDBJ whole genome shotgun (WGS) entry which is preliminary data.</text>
</comment>
<accession>A0A9N9HCI9</accession>
<protein>
    <submittedName>
        <fullName evidence="1">9199_t:CDS:1</fullName>
    </submittedName>
</protein>
<evidence type="ECO:0000313" key="1">
    <source>
        <dbReference type="EMBL" id="CAG8663553.1"/>
    </source>
</evidence>
<proteinExistence type="predicted"/>